<comment type="caution">
    <text evidence="1">The sequence shown here is derived from an EMBL/GenBank/DDBJ whole genome shotgun (WGS) entry which is preliminary data.</text>
</comment>
<dbReference type="AlphaFoldDB" id="A0A1F4TKE4"/>
<dbReference type="EMBL" id="MEUF01000077">
    <property type="protein sequence ID" value="OGC32503.1"/>
    <property type="molecule type" value="Genomic_DNA"/>
</dbReference>
<evidence type="ECO:0000313" key="1">
    <source>
        <dbReference type="EMBL" id="OGC32503.1"/>
    </source>
</evidence>
<sequence length="250" mass="27226">MKNVFVSRANPGPVARTIGDGGRLFASCANIGATARQLCAPTNLRIDDILLFRGMPNSVHKLIREARYVGNNPQSLLAKESAITRLKALELFYQAFRHDVGLSWLRVQTGALDLQMLTQPVPIALAEAVLVGAGNFAIKPAFGSRGASGLSVMTIDAILDILAGAGFCFRLPTVQDYQTVMSLASPSEITQMGLWEYRKELTSSTNLQGQRLVRSFSPANPSLDPGPKELVVDDLNKPLDNVTFRLVRMR</sequence>
<gene>
    <name evidence="1" type="ORF">A2311_02535</name>
</gene>
<evidence type="ECO:0000313" key="2">
    <source>
        <dbReference type="Proteomes" id="UP000178951"/>
    </source>
</evidence>
<organism evidence="1 2">
    <name type="scientific">candidate division WOR-1 bacterium RIFOXYB2_FULL_48_7</name>
    <dbReference type="NCBI Taxonomy" id="1802583"/>
    <lineage>
        <taxon>Bacteria</taxon>
        <taxon>Bacillati</taxon>
        <taxon>Saganbacteria</taxon>
    </lineage>
</organism>
<reference evidence="1 2" key="1">
    <citation type="journal article" date="2016" name="Nat. Commun.">
        <title>Thousands of microbial genomes shed light on interconnected biogeochemical processes in an aquifer system.</title>
        <authorList>
            <person name="Anantharaman K."/>
            <person name="Brown C.T."/>
            <person name="Hug L.A."/>
            <person name="Sharon I."/>
            <person name="Castelle C.J."/>
            <person name="Probst A.J."/>
            <person name="Thomas B.C."/>
            <person name="Singh A."/>
            <person name="Wilkins M.J."/>
            <person name="Karaoz U."/>
            <person name="Brodie E.L."/>
            <person name="Williams K.H."/>
            <person name="Hubbard S.S."/>
            <person name="Banfield J.F."/>
        </authorList>
    </citation>
    <scope>NUCLEOTIDE SEQUENCE [LARGE SCALE GENOMIC DNA]</scope>
</reference>
<dbReference type="Proteomes" id="UP000178951">
    <property type="component" value="Unassembled WGS sequence"/>
</dbReference>
<dbReference type="STRING" id="1802583.A2311_02535"/>
<proteinExistence type="predicted"/>
<name>A0A1F4TKE4_UNCSA</name>
<protein>
    <submittedName>
        <fullName evidence="1">Uncharacterized protein</fullName>
    </submittedName>
</protein>
<accession>A0A1F4TKE4</accession>